<name>I0IBH2_PHYMF</name>
<dbReference type="InterPro" id="IPR056738">
    <property type="entry name" value="NfeD1b_N"/>
</dbReference>
<evidence type="ECO:0000259" key="2">
    <source>
        <dbReference type="Pfam" id="PF25145"/>
    </source>
</evidence>
<reference evidence="3 4" key="1">
    <citation type="submission" date="2012-02" db="EMBL/GenBank/DDBJ databases">
        <title>Complete genome sequence of Phycisphaera mikurensis NBRC 102666.</title>
        <authorList>
            <person name="Ankai A."/>
            <person name="Hosoyama A."/>
            <person name="Terui Y."/>
            <person name="Sekine M."/>
            <person name="Fukai R."/>
            <person name="Kato Y."/>
            <person name="Nakamura S."/>
            <person name="Yamada-Narita S."/>
            <person name="Kawakoshi A."/>
            <person name="Fukunaga Y."/>
            <person name="Yamazaki S."/>
            <person name="Fujita N."/>
        </authorList>
    </citation>
    <scope>NUCLEOTIDE SEQUENCE [LARGE SCALE GENOMIC DNA]</scope>
    <source>
        <strain evidence="4">NBRC 102666 / KCTC 22515 / FYK2301M01</strain>
    </source>
</reference>
<dbReference type="HOGENOM" id="CLU_622346_0_0_0"/>
<dbReference type="Pfam" id="PF25145">
    <property type="entry name" value="NfeD1b_N"/>
    <property type="match status" value="1"/>
</dbReference>
<keyword evidence="1" id="KW-0175">Coiled coil</keyword>
<dbReference type="KEGG" id="phm:PSMK_04510"/>
<protein>
    <recommendedName>
        <fullName evidence="2">NfeD1b N-terminal domain-containing protein</fullName>
    </recommendedName>
</protein>
<sequence>MRRRLLASPLRLAAAALLGAAVALPGVGVAAADTLVLTGGRTLQGRVLQEDERGVVFESFRHGARLRQSVPAAQIASIARTAREGLAVAVIPLIGGVGLGTGTPDEPAATAAGLERALRVAQEERAARIVLVVDSPGGRIDEMQRMLALLLDPELPPVTAYARRALSAAAVIALACDELVVAPEAVVGAAVPLRLGPEGTPQNIEAKYRSGYDALLRQVARRAGRDPDLLMAMADERVVLYEEPAPRGPRLTGRPAGAVFKAAGEILTLTAAEAVRLGVARAGAASVAALPAAVGWEAWHSVGHRAWEEAGRVNAAEADALERAARRAAAEVLRQRLSPALAEAEAALAERERAIAGLHAERERVDAWARAQLAAHPAPPMSRRRSAAAERSASLRADIRLQHGDAAARIDAALVELTAQRDALRQQIAEALEALDGLRG</sequence>
<dbReference type="Proteomes" id="UP000007881">
    <property type="component" value="Chromosome"/>
</dbReference>
<dbReference type="EMBL" id="AP012338">
    <property type="protein sequence ID" value="BAM02610.1"/>
    <property type="molecule type" value="Genomic_DNA"/>
</dbReference>
<evidence type="ECO:0000313" key="4">
    <source>
        <dbReference type="Proteomes" id="UP000007881"/>
    </source>
</evidence>
<dbReference type="AlphaFoldDB" id="I0IBH2"/>
<dbReference type="InterPro" id="IPR052165">
    <property type="entry name" value="Membrane_assoc_protease"/>
</dbReference>
<dbReference type="InterPro" id="IPR029045">
    <property type="entry name" value="ClpP/crotonase-like_dom_sf"/>
</dbReference>
<feature type="domain" description="NfeD1b N-terminal" evidence="2">
    <location>
        <begin position="114"/>
        <end position="252"/>
    </location>
</feature>
<gene>
    <name evidence="3" type="ordered locus">PSMK_04510</name>
</gene>
<dbReference type="PANTHER" id="PTHR33507">
    <property type="entry name" value="INNER MEMBRANE PROTEIN YBBJ"/>
    <property type="match status" value="1"/>
</dbReference>
<dbReference type="eggNOG" id="COG1030">
    <property type="taxonomic scope" value="Bacteria"/>
</dbReference>
<feature type="coiled-coil region" evidence="1">
    <location>
        <begin position="407"/>
        <end position="434"/>
    </location>
</feature>
<dbReference type="Gene3D" id="3.90.226.10">
    <property type="entry name" value="2-enoyl-CoA Hydratase, Chain A, domain 1"/>
    <property type="match status" value="1"/>
</dbReference>
<dbReference type="STRING" id="1142394.PSMK_04510"/>
<organism evidence="3 4">
    <name type="scientific">Phycisphaera mikurensis (strain NBRC 102666 / KCTC 22515 / FYK2301M01)</name>
    <dbReference type="NCBI Taxonomy" id="1142394"/>
    <lineage>
        <taxon>Bacteria</taxon>
        <taxon>Pseudomonadati</taxon>
        <taxon>Planctomycetota</taxon>
        <taxon>Phycisphaerae</taxon>
        <taxon>Phycisphaerales</taxon>
        <taxon>Phycisphaeraceae</taxon>
        <taxon>Phycisphaera</taxon>
    </lineage>
</organism>
<dbReference type="RefSeq" id="WP_014435830.1">
    <property type="nucleotide sequence ID" value="NC_017080.1"/>
</dbReference>
<dbReference type="GO" id="GO:0005886">
    <property type="term" value="C:plasma membrane"/>
    <property type="evidence" value="ECO:0007669"/>
    <property type="project" value="TreeGrafter"/>
</dbReference>
<keyword evidence="4" id="KW-1185">Reference proteome</keyword>
<dbReference type="SUPFAM" id="SSF52096">
    <property type="entry name" value="ClpP/crotonase"/>
    <property type="match status" value="1"/>
</dbReference>
<evidence type="ECO:0000256" key="1">
    <source>
        <dbReference type="SAM" id="Coils"/>
    </source>
</evidence>
<proteinExistence type="predicted"/>
<accession>I0IBH2</accession>
<evidence type="ECO:0000313" key="3">
    <source>
        <dbReference type="EMBL" id="BAM02610.1"/>
    </source>
</evidence>
<dbReference type="PANTHER" id="PTHR33507:SF3">
    <property type="entry name" value="INNER MEMBRANE PROTEIN YBBJ"/>
    <property type="match status" value="1"/>
</dbReference>